<dbReference type="RefSeq" id="WP_350240641.1">
    <property type="nucleotide sequence ID" value="NZ_JBEJUE010000038.1"/>
</dbReference>
<gene>
    <name evidence="1" type="ORF">ABR748_30635</name>
</gene>
<dbReference type="EMBL" id="JBEJUE010000038">
    <property type="protein sequence ID" value="MER0428541.1"/>
    <property type="molecule type" value="Genomic_DNA"/>
</dbReference>
<keyword evidence="2" id="KW-1185">Reference proteome</keyword>
<accession>A0ABV1QBJ0</accession>
<protein>
    <submittedName>
        <fullName evidence="1">Uncharacterized protein</fullName>
    </submittedName>
</protein>
<sequence length="52" mass="5241">MPMGPQLARTTPRRTAWSGGLCVFDGGVDVEDLVGAGEVAGEGLAIPHGYGA</sequence>
<name>A0ABV1QBJ0_STRMI</name>
<organism evidence="1 2">
    <name type="scientific">Streptomyces microflavus</name>
    <name type="common">Streptomyces lipmanii</name>
    <dbReference type="NCBI Taxonomy" id="1919"/>
    <lineage>
        <taxon>Bacteria</taxon>
        <taxon>Bacillati</taxon>
        <taxon>Actinomycetota</taxon>
        <taxon>Actinomycetes</taxon>
        <taxon>Kitasatosporales</taxon>
        <taxon>Streptomycetaceae</taxon>
        <taxon>Streptomyces</taxon>
    </lineage>
</organism>
<reference evidence="1 2" key="1">
    <citation type="submission" date="2024-01" db="EMBL/GenBank/DDBJ databases">
        <title>Metagenomic exploration of the rhizosphere soil microbial community and their significance in facilitating the development of wild simulated ginseng.</title>
        <authorList>
            <person name="Huang J."/>
        </authorList>
    </citation>
    <scope>NUCLEOTIDE SEQUENCE [LARGE SCALE GENOMIC DNA]</scope>
    <source>
        <strain evidence="1 2">WY141</strain>
    </source>
</reference>
<comment type="caution">
    <text evidence="1">The sequence shown here is derived from an EMBL/GenBank/DDBJ whole genome shotgun (WGS) entry which is preliminary data.</text>
</comment>
<dbReference type="Proteomes" id="UP001456562">
    <property type="component" value="Unassembled WGS sequence"/>
</dbReference>
<evidence type="ECO:0000313" key="1">
    <source>
        <dbReference type="EMBL" id="MER0428541.1"/>
    </source>
</evidence>
<proteinExistence type="predicted"/>
<evidence type="ECO:0000313" key="2">
    <source>
        <dbReference type="Proteomes" id="UP001456562"/>
    </source>
</evidence>